<evidence type="ECO:0000313" key="4">
    <source>
        <dbReference type="RefSeq" id="XP_033459094.1"/>
    </source>
</evidence>
<reference evidence="4" key="1">
    <citation type="submission" date="2020-01" db="EMBL/GenBank/DDBJ databases">
        <authorList>
            <consortium name="DOE Joint Genome Institute"/>
            <person name="Haridas S."/>
            <person name="Albert R."/>
            <person name="Binder M."/>
            <person name="Bloem J."/>
            <person name="Labutti K."/>
            <person name="Salamov A."/>
            <person name="Andreopoulos B."/>
            <person name="Baker S.E."/>
            <person name="Barry K."/>
            <person name="Bills G."/>
            <person name="Bluhm B.H."/>
            <person name="Cannon C."/>
            <person name="Castanera R."/>
            <person name="Culley D.E."/>
            <person name="Daum C."/>
            <person name="Ezra D."/>
            <person name="Gonzalez J.B."/>
            <person name="Henrissat B."/>
            <person name="Kuo A."/>
            <person name="Liang C."/>
            <person name="Lipzen A."/>
            <person name="Lutzoni F."/>
            <person name="Magnuson J."/>
            <person name="Mondo S."/>
            <person name="Nolan M."/>
            <person name="Ohm R."/>
            <person name="Pangilinan J."/>
            <person name="Park H.-J."/>
            <person name="Ramirez L."/>
            <person name="Alfaro M."/>
            <person name="Sun H."/>
            <person name="Tritt A."/>
            <person name="Yoshinaga Y."/>
            <person name="Zwiers L.-H."/>
            <person name="Turgeon B.G."/>
            <person name="Goodwin S.B."/>
            <person name="Spatafora J.W."/>
            <person name="Crous P.W."/>
            <person name="Grigoriev I.V."/>
        </authorList>
    </citation>
    <scope>NUCLEOTIDE SEQUENCE</scope>
    <source>
        <strain evidence="4">CBS 342.82</strain>
    </source>
</reference>
<dbReference type="InterPro" id="IPR023797">
    <property type="entry name" value="RNA3'_phos_cyclase_dom"/>
</dbReference>
<dbReference type="SUPFAM" id="SSF55205">
    <property type="entry name" value="EPT/RTPC-like"/>
    <property type="match status" value="2"/>
</dbReference>
<feature type="compositionally biased region" description="Basic and acidic residues" evidence="1">
    <location>
        <begin position="148"/>
        <end position="182"/>
    </location>
</feature>
<accession>A0A6J3M2C4</accession>
<evidence type="ECO:0000256" key="1">
    <source>
        <dbReference type="SAM" id="MobiDB-lite"/>
    </source>
</evidence>
<keyword evidence="3" id="KW-1185">Reference proteome</keyword>
<proteinExistence type="predicted"/>
<dbReference type="Pfam" id="PF01137">
    <property type="entry name" value="RTC"/>
    <property type="match status" value="1"/>
</dbReference>
<feature type="region of interest" description="Disordered" evidence="1">
    <location>
        <begin position="804"/>
        <end position="828"/>
    </location>
</feature>
<feature type="region of interest" description="Disordered" evidence="1">
    <location>
        <begin position="148"/>
        <end position="185"/>
    </location>
</feature>
<evidence type="ECO:0000313" key="3">
    <source>
        <dbReference type="Proteomes" id="UP000504637"/>
    </source>
</evidence>
<feature type="region of interest" description="Disordered" evidence="1">
    <location>
        <begin position="517"/>
        <end position="540"/>
    </location>
</feature>
<feature type="compositionally biased region" description="Acidic residues" evidence="1">
    <location>
        <begin position="725"/>
        <end position="737"/>
    </location>
</feature>
<sequence>MREGKEATREDRNEGRPTRPIVTDESLPIRPKQPTTNTDARFADAKEKLAEERDARRKELAAAREARIKFFTSATERQRRESANAVDLRRIQLADAIEEKRRDYADAIAARRREYANATDARKAELTDAIEGKRKAYADAITRRRLEFPDDETDSRKRAPSDDIESGRNDAIDRSPTTREDSLPAWITITSPTPSLQFDHTTHSDSQIRSLRRPFPLDGRTLEGGGQLVRNALCLSALTGVSIKITHIRGGRPGGGGLKAQHLACVRWLAQACEAYVEGAHKGSRELLFAPGANTWRHRGQAVQHAGQMPATRSSEDRALPAAFSGRRVLDDGREVLVCHPLKIDTAGSTGLALQAVLPYLLFCRTEPAVEGGKPPGGVSPLERLPIRLTVTGGTNVSGSPSYDYVKHVLLPTLEGIGLPKMSVTLGQRWWSAGRPGHVGEFTIEIAPRKREDKVGTGLMCFDLGLSKQLTDPVYEPEVPMEIHAVLVGPAACRAYFREALAANVARHFGAGFSFGDDGGVDNTGEQQQQQQQSPSSIAEDFYPPRKLTLTFESTLSSPENGFSRNIYILVTARIPSSTIPVEEEEEEEEEEVHEKKGNNDDACSWTKISPPPTAALLAADVLHTQSSKRPIDLAEKINEMTERVVGDLAREWRSNAVVDEHLRDQLVIFQALALGRSGTFGGWEEVEKEKKKKEGEEDQSQGRMGNTSTLGRGAHDEKLKREKEEEEEWYDVDTEMTVDPSTPSKPSPPPRKFRELSLHAKTAQWICQTILSCDKSHTRWVHFDAEGWCDGFGFGVEKEDLGFSSSSSSSPSSILKYQEARPTTRVA</sequence>
<feature type="compositionally biased region" description="Basic and acidic residues" evidence="1">
    <location>
        <begin position="686"/>
        <end position="696"/>
    </location>
</feature>
<dbReference type="GeneID" id="54362757"/>
<feature type="region of interest" description="Disordered" evidence="1">
    <location>
        <begin position="685"/>
        <end position="753"/>
    </location>
</feature>
<dbReference type="GO" id="GO:0005634">
    <property type="term" value="C:nucleus"/>
    <property type="evidence" value="ECO:0007669"/>
    <property type="project" value="TreeGrafter"/>
</dbReference>
<feature type="compositionally biased region" description="Low complexity" evidence="1">
    <location>
        <begin position="805"/>
        <end position="814"/>
    </location>
</feature>
<organism evidence="4">
    <name type="scientific">Dissoconium aciculare CBS 342.82</name>
    <dbReference type="NCBI Taxonomy" id="1314786"/>
    <lineage>
        <taxon>Eukaryota</taxon>
        <taxon>Fungi</taxon>
        <taxon>Dikarya</taxon>
        <taxon>Ascomycota</taxon>
        <taxon>Pezizomycotina</taxon>
        <taxon>Dothideomycetes</taxon>
        <taxon>Dothideomycetidae</taxon>
        <taxon>Mycosphaerellales</taxon>
        <taxon>Dissoconiaceae</taxon>
        <taxon>Dissoconium</taxon>
    </lineage>
</organism>
<feature type="compositionally biased region" description="Basic and acidic residues" evidence="1">
    <location>
        <begin position="1"/>
        <end position="17"/>
    </location>
</feature>
<dbReference type="InterPro" id="IPR013792">
    <property type="entry name" value="RNA3'P_cycl/enolpyr_Trfase_a/b"/>
</dbReference>
<dbReference type="InterPro" id="IPR037136">
    <property type="entry name" value="RNA3'_phos_cyclase_dom_sf"/>
</dbReference>
<dbReference type="PANTHER" id="PTHR11096:SF0">
    <property type="entry name" value="RNA 3'-TERMINAL PHOSPHATE CYCLASE"/>
    <property type="match status" value="1"/>
</dbReference>
<dbReference type="OrthoDB" id="25029at2759"/>
<dbReference type="Gene3D" id="3.65.10.20">
    <property type="entry name" value="RNA 3'-terminal phosphate cyclase domain"/>
    <property type="match status" value="2"/>
</dbReference>
<dbReference type="GO" id="GO:0003963">
    <property type="term" value="F:RNA-3'-phosphate cyclase activity"/>
    <property type="evidence" value="ECO:0007669"/>
    <property type="project" value="TreeGrafter"/>
</dbReference>
<dbReference type="GO" id="GO:0006396">
    <property type="term" value="P:RNA processing"/>
    <property type="evidence" value="ECO:0007669"/>
    <property type="project" value="InterPro"/>
</dbReference>
<name>A0A6J3M2C4_9PEZI</name>
<dbReference type="AlphaFoldDB" id="A0A6J3M2C4"/>
<feature type="compositionally biased region" description="Basic and acidic residues" evidence="1">
    <location>
        <begin position="714"/>
        <end position="724"/>
    </location>
</feature>
<feature type="domain" description="RNA 3'-terminal phosphate cyclase" evidence="2">
    <location>
        <begin position="222"/>
        <end position="678"/>
    </location>
</feature>
<feature type="region of interest" description="Disordered" evidence="1">
    <location>
        <begin position="1"/>
        <end position="42"/>
    </location>
</feature>
<evidence type="ECO:0000259" key="2">
    <source>
        <dbReference type="Pfam" id="PF01137"/>
    </source>
</evidence>
<reference evidence="4" key="3">
    <citation type="submission" date="2025-08" db="UniProtKB">
        <authorList>
            <consortium name="RefSeq"/>
        </authorList>
    </citation>
    <scope>IDENTIFICATION</scope>
    <source>
        <strain evidence="4">CBS 342.82</strain>
    </source>
</reference>
<feature type="compositionally biased region" description="Polar residues" evidence="1">
    <location>
        <begin position="702"/>
        <end position="711"/>
    </location>
</feature>
<reference evidence="4" key="2">
    <citation type="submission" date="2020-04" db="EMBL/GenBank/DDBJ databases">
        <authorList>
            <consortium name="NCBI Genome Project"/>
        </authorList>
    </citation>
    <scope>NUCLEOTIDE SEQUENCE</scope>
    <source>
        <strain evidence="4">CBS 342.82</strain>
    </source>
</reference>
<feature type="compositionally biased region" description="Acidic residues" evidence="1">
    <location>
        <begin position="582"/>
        <end position="592"/>
    </location>
</feature>
<dbReference type="InterPro" id="IPR000228">
    <property type="entry name" value="RNA3'_term_phos_cyc"/>
</dbReference>
<dbReference type="RefSeq" id="XP_033459094.1">
    <property type="nucleotide sequence ID" value="XM_033604957.1"/>
</dbReference>
<dbReference type="PANTHER" id="PTHR11096">
    <property type="entry name" value="RNA 3' TERMINAL PHOSPHATE CYCLASE"/>
    <property type="match status" value="1"/>
</dbReference>
<dbReference type="Proteomes" id="UP000504637">
    <property type="component" value="Unplaced"/>
</dbReference>
<protein>
    <recommendedName>
        <fullName evidence="2">RNA 3'-terminal phosphate cyclase domain-containing protein</fullName>
    </recommendedName>
</protein>
<feature type="region of interest" description="Disordered" evidence="1">
    <location>
        <begin position="580"/>
        <end position="605"/>
    </location>
</feature>
<gene>
    <name evidence="4" type="ORF">K489DRAFT_380792</name>
</gene>